<reference evidence="3" key="1">
    <citation type="submission" date="2013-03" db="EMBL/GenBank/DDBJ databases">
        <title>The Genome Sequence of Anopheles christyi ACHKN1017.</title>
        <authorList>
            <consortium name="The Broad Institute Genomics Platform"/>
            <person name="Neafsey D.E."/>
            <person name="Besansky N."/>
            <person name="Walker B."/>
            <person name="Young S.K."/>
            <person name="Zeng Q."/>
            <person name="Gargeya S."/>
            <person name="Fitzgerald M."/>
            <person name="Haas B."/>
            <person name="Abouelleil A."/>
            <person name="Allen A.W."/>
            <person name="Alvarado L."/>
            <person name="Arachchi H.M."/>
            <person name="Berlin A.M."/>
            <person name="Chapman S.B."/>
            <person name="Gainer-Dewar J."/>
            <person name="Goldberg J."/>
            <person name="Griggs A."/>
            <person name="Gujja S."/>
            <person name="Hansen M."/>
            <person name="Howarth C."/>
            <person name="Imamovic A."/>
            <person name="Ireland A."/>
            <person name="Larimer J."/>
            <person name="McCowan C."/>
            <person name="Murphy C."/>
            <person name="Pearson M."/>
            <person name="Poon T.W."/>
            <person name="Priest M."/>
            <person name="Roberts A."/>
            <person name="Saif S."/>
            <person name="Shea T."/>
            <person name="Sisk P."/>
            <person name="Sykes S."/>
            <person name="Wortman J."/>
            <person name="Nusbaum C."/>
            <person name="Birren B."/>
        </authorList>
    </citation>
    <scope>NUCLEOTIDE SEQUENCE [LARGE SCALE GENOMIC DNA]</scope>
    <source>
        <strain evidence="3">ACHKN1017</strain>
    </source>
</reference>
<dbReference type="AlphaFoldDB" id="A0A182K6Q1"/>
<dbReference type="InterPro" id="IPR010512">
    <property type="entry name" value="DUF1091"/>
</dbReference>
<dbReference type="Proteomes" id="UP000075881">
    <property type="component" value="Unassembled WGS sequence"/>
</dbReference>
<protein>
    <submittedName>
        <fullName evidence="2">Uncharacterized protein</fullName>
    </submittedName>
</protein>
<dbReference type="EnsemblMetazoa" id="ACHR006436-RA">
    <property type="protein sequence ID" value="ACHR006436-PA"/>
    <property type="gene ID" value="ACHR006436"/>
</dbReference>
<evidence type="ECO:0000313" key="2">
    <source>
        <dbReference type="EnsemblMetazoa" id="ACHR006436-PA"/>
    </source>
</evidence>
<dbReference type="PANTHER" id="PTHR20898">
    <property type="entry name" value="DAEDALUS ON 3-RELATED-RELATED"/>
    <property type="match status" value="1"/>
</dbReference>
<dbReference type="Pfam" id="PF06477">
    <property type="entry name" value="DUF1091"/>
    <property type="match status" value="1"/>
</dbReference>
<organism evidence="2 3">
    <name type="scientific">Anopheles christyi</name>
    <dbReference type="NCBI Taxonomy" id="43041"/>
    <lineage>
        <taxon>Eukaryota</taxon>
        <taxon>Metazoa</taxon>
        <taxon>Ecdysozoa</taxon>
        <taxon>Arthropoda</taxon>
        <taxon>Hexapoda</taxon>
        <taxon>Insecta</taxon>
        <taxon>Pterygota</taxon>
        <taxon>Neoptera</taxon>
        <taxon>Endopterygota</taxon>
        <taxon>Diptera</taxon>
        <taxon>Nematocera</taxon>
        <taxon>Culicoidea</taxon>
        <taxon>Culicidae</taxon>
        <taxon>Anophelinae</taxon>
        <taxon>Anopheles</taxon>
    </lineage>
</organism>
<accession>A0A182K6Q1</accession>
<keyword evidence="3" id="KW-1185">Reference proteome</keyword>
<evidence type="ECO:0000313" key="3">
    <source>
        <dbReference type="Proteomes" id="UP000075881"/>
    </source>
</evidence>
<proteinExistence type="predicted"/>
<sequence>MIPVIERIDTSFNAKLSNSSIQLVDDGPQGRRRIPEFTVSIQSYQPVSEAWLNAKLTITSKNGRFSQPMLDTTVSFCDFLKNPQKYHVMALIYFEIRRYGQVPRCPIPPGLYVFPNVSLKRIQIPSFLSESDFVAELSGTTGSARHNFAHIKVYGSLKRF</sequence>
<dbReference type="Gene3D" id="2.70.220.10">
    <property type="entry name" value="Ganglioside GM2 activator"/>
    <property type="match status" value="1"/>
</dbReference>
<dbReference type="InterPro" id="IPR036846">
    <property type="entry name" value="GM2-AP_sf"/>
</dbReference>
<dbReference type="VEuPathDB" id="VectorBase:ACHR006436"/>
<evidence type="ECO:0000256" key="1">
    <source>
        <dbReference type="ARBA" id="ARBA00022729"/>
    </source>
</evidence>
<name>A0A182K6Q1_9DIPT</name>
<dbReference type="SUPFAM" id="SSF63707">
    <property type="entry name" value="Ganglioside M2 (gm2) activator"/>
    <property type="match status" value="1"/>
</dbReference>
<dbReference type="PANTHER" id="PTHR20898:SF1">
    <property type="entry name" value="MD-2-RELATED LIPID-RECOGNITION DOMAIN-CONTAINING PROTEIN"/>
    <property type="match status" value="1"/>
</dbReference>
<keyword evidence="1" id="KW-0732">Signal</keyword>
<reference evidence="2" key="2">
    <citation type="submission" date="2020-05" db="UniProtKB">
        <authorList>
            <consortium name="EnsemblMetazoa"/>
        </authorList>
    </citation>
    <scope>IDENTIFICATION</scope>
    <source>
        <strain evidence="2">ACHKN1017</strain>
    </source>
</reference>